<protein>
    <submittedName>
        <fullName evidence="1">Uncharacterized protein</fullName>
    </submittedName>
</protein>
<sequence length="77" mass="8898">MYLCLLLERTWSCLPLRIACFPTRGHMKYPYSGARIKYFAGEILKLLYPNETGIDQMKAGLVNSSEQYFKGFDLLNV</sequence>
<name>A0A6N2LC69_SALVM</name>
<evidence type="ECO:0000313" key="1">
    <source>
        <dbReference type="EMBL" id="VFU38369.1"/>
    </source>
</evidence>
<reference evidence="1" key="1">
    <citation type="submission" date="2019-03" db="EMBL/GenBank/DDBJ databases">
        <authorList>
            <person name="Mank J."/>
            <person name="Almeida P."/>
        </authorList>
    </citation>
    <scope>NUCLEOTIDE SEQUENCE</scope>
    <source>
        <strain evidence="1">78183</strain>
    </source>
</reference>
<accession>A0A6N2LC69</accession>
<dbReference type="AlphaFoldDB" id="A0A6N2LC69"/>
<gene>
    <name evidence="1" type="ORF">SVIM_LOCUS208853</name>
</gene>
<proteinExistence type="predicted"/>
<dbReference type="EMBL" id="CAADRP010001391">
    <property type="protein sequence ID" value="VFU38369.1"/>
    <property type="molecule type" value="Genomic_DNA"/>
</dbReference>
<organism evidence="1">
    <name type="scientific">Salix viminalis</name>
    <name type="common">Common osier</name>
    <name type="synonym">Basket willow</name>
    <dbReference type="NCBI Taxonomy" id="40686"/>
    <lineage>
        <taxon>Eukaryota</taxon>
        <taxon>Viridiplantae</taxon>
        <taxon>Streptophyta</taxon>
        <taxon>Embryophyta</taxon>
        <taxon>Tracheophyta</taxon>
        <taxon>Spermatophyta</taxon>
        <taxon>Magnoliopsida</taxon>
        <taxon>eudicotyledons</taxon>
        <taxon>Gunneridae</taxon>
        <taxon>Pentapetalae</taxon>
        <taxon>rosids</taxon>
        <taxon>fabids</taxon>
        <taxon>Malpighiales</taxon>
        <taxon>Salicaceae</taxon>
        <taxon>Saliceae</taxon>
        <taxon>Salix</taxon>
    </lineage>
</organism>